<dbReference type="PANTHER" id="PTHR12428:SF65">
    <property type="entry name" value="CYTOCHROME C OXIDASE ASSEMBLY PROTEIN COX18, MITOCHONDRIAL"/>
    <property type="match status" value="1"/>
</dbReference>
<dbReference type="Proteomes" id="UP000198571">
    <property type="component" value="Unassembled WGS sequence"/>
</dbReference>
<dbReference type="GO" id="GO:0032977">
    <property type="term" value="F:membrane insertase activity"/>
    <property type="evidence" value="ECO:0007669"/>
    <property type="project" value="InterPro"/>
</dbReference>
<evidence type="ECO:0000256" key="4">
    <source>
        <dbReference type="ARBA" id="ARBA00022692"/>
    </source>
</evidence>
<evidence type="ECO:0000313" key="14">
    <source>
        <dbReference type="EMBL" id="SES40127.1"/>
    </source>
</evidence>
<evidence type="ECO:0000256" key="6">
    <source>
        <dbReference type="ARBA" id="ARBA00022927"/>
    </source>
</evidence>
<keyword evidence="5 12" id="KW-0732">Signal</keyword>
<dbReference type="OrthoDB" id="9780552at2"/>
<keyword evidence="3 12" id="KW-1003">Cell membrane</keyword>
<comment type="function">
    <text evidence="12">Required for the insertion and/or proper folding and/or complex formation of integral membrane proteins into the membrane. Involved in integration of membrane proteins that insert both dependently and independently of the Sec translocase complex, as well as at least some lipoproteins.</text>
</comment>
<feature type="domain" description="Membrane insertase YidC/Oxa/ALB C-terminal" evidence="13">
    <location>
        <begin position="68"/>
        <end position="255"/>
    </location>
</feature>
<feature type="transmembrane region" description="Helical" evidence="12">
    <location>
        <begin position="56"/>
        <end position="83"/>
    </location>
</feature>
<organism evidence="14 15">
    <name type="scientific">Salipaludibacillus aurantiacus</name>
    <dbReference type="NCBI Taxonomy" id="1601833"/>
    <lineage>
        <taxon>Bacteria</taxon>
        <taxon>Bacillati</taxon>
        <taxon>Bacillota</taxon>
        <taxon>Bacilli</taxon>
        <taxon>Bacillales</taxon>
        <taxon>Bacillaceae</taxon>
    </lineage>
</organism>
<dbReference type="RefSeq" id="WP_093055694.1">
    <property type="nucleotide sequence ID" value="NZ_FOGT01000023.1"/>
</dbReference>
<evidence type="ECO:0000256" key="3">
    <source>
        <dbReference type="ARBA" id="ARBA00022475"/>
    </source>
</evidence>
<evidence type="ECO:0000256" key="8">
    <source>
        <dbReference type="ARBA" id="ARBA00023136"/>
    </source>
</evidence>
<keyword evidence="15" id="KW-1185">Reference proteome</keyword>
<dbReference type="Pfam" id="PF02096">
    <property type="entry name" value="60KD_IMP"/>
    <property type="match status" value="1"/>
</dbReference>
<dbReference type="NCBIfam" id="TIGR03592">
    <property type="entry name" value="yidC_oxa1_cterm"/>
    <property type="match status" value="1"/>
</dbReference>
<evidence type="ECO:0000313" key="15">
    <source>
        <dbReference type="Proteomes" id="UP000198571"/>
    </source>
</evidence>
<keyword evidence="6 12" id="KW-0653">Protein transport</keyword>
<proteinExistence type="inferred from homology"/>
<dbReference type="InterPro" id="IPR001708">
    <property type="entry name" value="YidC/ALB3/OXA1/COX18"/>
</dbReference>
<feature type="transmembrane region" description="Helical" evidence="12">
    <location>
        <begin position="177"/>
        <end position="197"/>
    </location>
</feature>
<feature type="transmembrane region" description="Helical" evidence="12">
    <location>
        <begin position="140"/>
        <end position="165"/>
    </location>
</feature>
<comment type="caution">
    <text evidence="12">Lacks conserved residue(s) required for the propagation of feature annotation.</text>
</comment>
<keyword evidence="8 12" id="KW-0472">Membrane</keyword>
<dbReference type="InterPro" id="IPR023060">
    <property type="entry name" value="YidC/YidC1/YidC2_Firmicutes"/>
</dbReference>
<evidence type="ECO:0000256" key="10">
    <source>
        <dbReference type="ARBA" id="ARBA00023186"/>
    </source>
</evidence>
<gene>
    <name evidence="12" type="primary">yidC</name>
    <name evidence="14" type="ORF">SAMN05518684_12311</name>
</gene>
<dbReference type="GO" id="GO:0015031">
    <property type="term" value="P:protein transport"/>
    <property type="evidence" value="ECO:0007669"/>
    <property type="project" value="UniProtKB-KW"/>
</dbReference>
<dbReference type="AlphaFoldDB" id="A0A1H9X2L5"/>
<protein>
    <recommendedName>
        <fullName evidence="12">Membrane protein insertase YidC</fullName>
    </recommendedName>
    <alternativeName>
        <fullName evidence="12">Foldase YidC</fullName>
    </alternativeName>
    <alternativeName>
        <fullName evidence="12">Membrane integrase YidC</fullName>
    </alternativeName>
    <alternativeName>
        <fullName evidence="12">Membrane protein YidC</fullName>
    </alternativeName>
</protein>
<name>A0A1H9X2L5_9BACI</name>
<keyword evidence="2 12" id="KW-0813">Transport</keyword>
<evidence type="ECO:0000256" key="11">
    <source>
        <dbReference type="ARBA" id="ARBA00023288"/>
    </source>
</evidence>
<evidence type="ECO:0000256" key="12">
    <source>
        <dbReference type="HAMAP-Rule" id="MF_01811"/>
    </source>
</evidence>
<keyword evidence="4 12" id="KW-0812">Transmembrane</keyword>
<dbReference type="CDD" id="cd20070">
    <property type="entry name" value="5TM_YidC_Alb3"/>
    <property type="match status" value="1"/>
</dbReference>
<dbReference type="EMBL" id="FOGT01000023">
    <property type="protein sequence ID" value="SES40127.1"/>
    <property type="molecule type" value="Genomic_DNA"/>
</dbReference>
<dbReference type="PROSITE" id="PS51257">
    <property type="entry name" value="PROKAR_LIPOPROTEIN"/>
    <property type="match status" value="1"/>
</dbReference>
<dbReference type="InterPro" id="IPR028055">
    <property type="entry name" value="YidC/Oxa/ALB_C"/>
</dbReference>
<dbReference type="HAMAP" id="MF_01811">
    <property type="entry name" value="YidC_type2"/>
    <property type="match status" value="1"/>
</dbReference>
<dbReference type="InterPro" id="IPR047196">
    <property type="entry name" value="YidC_ALB_C"/>
</dbReference>
<dbReference type="STRING" id="1601833.SAMN05518684_12311"/>
<keyword evidence="10 12" id="KW-0143">Chaperone</keyword>
<evidence type="ECO:0000256" key="2">
    <source>
        <dbReference type="ARBA" id="ARBA00022448"/>
    </source>
</evidence>
<dbReference type="GO" id="GO:0005886">
    <property type="term" value="C:plasma membrane"/>
    <property type="evidence" value="ECO:0007669"/>
    <property type="project" value="UniProtKB-SubCell"/>
</dbReference>
<accession>A0A1H9X2L5</accession>
<keyword evidence="7 12" id="KW-1133">Transmembrane helix</keyword>
<evidence type="ECO:0000256" key="5">
    <source>
        <dbReference type="ARBA" id="ARBA00022729"/>
    </source>
</evidence>
<evidence type="ECO:0000256" key="7">
    <source>
        <dbReference type="ARBA" id="ARBA00022989"/>
    </source>
</evidence>
<evidence type="ECO:0000256" key="9">
    <source>
        <dbReference type="ARBA" id="ARBA00023139"/>
    </source>
</evidence>
<keyword evidence="9" id="KW-0564">Palmitate</keyword>
<dbReference type="GO" id="GO:0051205">
    <property type="term" value="P:protein insertion into membrane"/>
    <property type="evidence" value="ECO:0007669"/>
    <property type="project" value="TreeGrafter"/>
</dbReference>
<reference evidence="15" key="1">
    <citation type="submission" date="2016-10" db="EMBL/GenBank/DDBJ databases">
        <authorList>
            <person name="Varghese N."/>
            <person name="Submissions S."/>
        </authorList>
    </citation>
    <scope>NUCLEOTIDE SEQUENCE [LARGE SCALE GENOMIC DNA]</scope>
    <source>
        <strain evidence="15">S9</strain>
    </source>
</reference>
<dbReference type="PRINTS" id="PR00701">
    <property type="entry name" value="60KDINNERMP"/>
</dbReference>
<sequence>MEKNSVFTRLKKYSPIVLIGVLLLLTLSGCQANMEPIDAETAGVFNHYVIYPFSFAIKFLAGIFNGNYGLSIIFMTFLLRLALMPLMMKQHKNQLFMREKMAVIQPEMDEIKAKFKDKNSAEDKQKMQKEMMALYEKHNFNPLTSMGCLPMLIQFPILIGFYYAIMRTPEIAQHNFLWFNLGATDMILPFVAAAVYFVQFKVSQIGIDSAQQKQLAMLGYVTPAIMGVFSFNVAAALPLYWSVGGLFLIFQTVLFKWIYREKQPAFKTAVEPK</sequence>
<evidence type="ECO:0000259" key="13">
    <source>
        <dbReference type="Pfam" id="PF02096"/>
    </source>
</evidence>
<evidence type="ECO:0000256" key="1">
    <source>
        <dbReference type="ARBA" id="ARBA00004651"/>
    </source>
</evidence>
<comment type="subcellular location">
    <subcellularLocation>
        <location evidence="1 12">Cell membrane</location>
        <topology evidence="1 12">Multi-pass membrane protein</topology>
    </subcellularLocation>
</comment>
<comment type="similarity">
    <text evidence="12">Belongs to the OXA1/ALB3/YidC family. Type 2 subfamily.</text>
</comment>
<keyword evidence="11 12" id="KW-0449">Lipoprotein</keyword>
<dbReference type="PANTHER" id="PTHR12428">
    <property type="entry name" value="OXA1"/>
    <property type="match status" value="1"/>
</dbReference>